<dbReference type="GO" id="GO:0030686">
    <property type="term" value="C:90S preribosome"/>
    <property type="evidence" value="ECO:0007669"/>
    <property type="project" value="TreeGrafter"/>
</dbReference>
<keyword evidence="2" id="KW-0690">Ribosome biogenesis</keyword>
<comment type="catalytic activity">
    <reaction evidence="9">
        <text>GTP + H2O = GDP + phosphate + H(+)</text>
        <dbReference type="Rhea" id="RHEA:19669"/>
        <dbReference type="ChEBI" id="CHEBI:15377"/>
        <dbReference type="ChEBI" id="CHEBI:15378"/>
        <dbReference type="ChEBI" id="CHEBI:37565"/>
        <dbReference type="ChEBI" id="CHEBI:43474"/>
        <dbReference type="ChEBI" id="CHEBI:58189"/>
    </reaction>
    <physiologicalReaction direction="left-to-right" evidence="9">
        <dbReference type="Rhea" id="RHEA:19670"/>
    </physiologicalReaction>
</comment>
<feature type="compositionally biased region" description="Basic and acidic residues" evidence="11">
    <location>
        <begin position="396"/>
        <end position="409"/>
    </location>
</feature>
<dbReference type="InterPro" id="IPR012948">
    <property type="entry name" value="AARP2CN"/>
</dbReference>
<sequence length="1170" mass="133460">MDQLHKPHRKSKEKKKHTGDKNPKAFAFSKPGKLQKAAARSQDIKERRFHVPLVDRLPDEAPPRLVAIVGPPGVGKTTLLKSLVRRYAKETIPDPQGPITVVTSKKQRLTFIECPNELEAMVDVAKVADIVLLMIDGNFGFEMETMEFLNVLAATGMPGNVFGILTHLDLFRKPQALKDAKKRLKRRLWTELYQGAHLFYLSGVMNGRYPDREIHNLSRFLSVMKNPRPLIWRNNHPYTIIDSFRDITHPTKIEEDPKCDRSIVLSGYLRGTNFASQGQRVHVAGLGDFTLANVEVLPDPCPTPSMEQALAKITGKTGRRRLDEKEKKLHAPMSDRSGLKIEGDAIWITREKGFNFNKDAEDVERGEGEEMIIDLQAERRLLGQTEDGVQLFSGGEKVKEVAQDGDNGRKTQRRARMADREEDEDEEDVAVDDNGEEDEDEGFVSGSGDEDSEADVEFDEGKMGKMFRKSATERPNGKDEDDLAFADSDSDLGSISGDEEEDDDDDDDDDDFDSDEEEAAMRWKDDLADRARKLHGKRRTFHTGDLARYIYDDSMTPEEVLKRWKGEDEESQEENIEDSDDDDDEDFFKKTSREKEDSTEDRSIPLYDYEDLATKWAERDNIDALRRKFTSTDLGGRGGDDEDEDGGGDDDEEFDGFGEDNDEDDEGDGVFQDLEAETAEEQPQSADDIAAEREKNAKRKEELKHRFEEEDREGFFNDRANARREGGDIQEFGEDDWYDSQKAMIQKQLDINKEEFETLDERQRAAVEGFRAGKYARLVLEGVPAEFVSKFNSRLPIVVGGLTPTEDRWGFVQVRIKRHRWHKKILKTNDPLIFSLGWRRFQTMPIYSTTDSRTRNRMLKYSPEHMHCFATVYAPLIAPNTGFVCFNSFSPSNVSGFRIAATGTVLSVDESTEIVKKLKLTGVPYKIFKNTAFIKDMFNSSLEITKFEGASIKTVSGVRGQIKRALSKPEGHFRATFEDKILVSDIVFLRAWYPIKPHRFYNPATNLIGWQPMRLTGEVRRDENIATPQLKNSQYRKIERENRHFNPLRVPRALAAQLPYKSQIIKTKKQKNATYLQKRAVVLPKNSEERKARAVMQQLLTIRNEAAEKRRAKKAENHAAFKKKLADSEEKKEAREKRESKEFWRKNGRKRGATEDGGGGGGGGGGKRRR</sequence>
<dbReference type="GO" id="GO:0034511">
    <property type="term" value="F:U3 snoRNA binding"/>
    <property type="evidence" value="ECO:0007669"/>
    <property type="project" value="TreeGrafter"/>
</dbReference>
<dbReference type="PANTHER" id="PTHR12858:SF2">
    <property type="entry name" value="RIBOSOME BIOGENESIS PROTEIN BMS1 HOMOLOG"/>
    <property type="match status" value="1"/>
</dbReference>
<comment type="caution">
    <text evidence="13">The sequence shown here is derived from an EMBL/GenBank/DDBJ whole genome shotgun (WGS) entry which is preliminary data.</text>
</comment>
<dbReference type="InterPro" id="IPR030387">
    <property type="entry name" value="G_Bms1/Tsr1_dom"/>
</dbReference>
<keyword evidence="6" id="KW-0067">ATP-binding</keyword>
<organism evidence="13 14">
    <name type="scientific">Conoideocrella luteorostrata</name>
    <dbReference type="NCBI Taxonomy" id="1105319"/>
    <lineage>
        <taxon>Eukaryota</taxon>
        <taxon>Fungi</taxon>
        <taxon>Dikarya</taxon>
        <taxon>Ascomycota</taxon>
        <taxon>Pezizomycotina</taxon>
        <taxon>Sordariomycetes</taxon>
        <taxon>Hypocreomycetidae</taxon>
        <taxon>Hypocreales</taxon>
        <taxon>Clavicipitaceae</taxon>
        <taxon>Conoideocrella</taxon>
    </lineage>
</organism>
<evidence type="ECO:0000256" key="3">
    <source>
        <dbReference type="ARBA" id="ARBA00022553"/>
    </source>
</evidence>
<dbReference type="GO" id="GO:0005525">
    <property type="term" value="F:GTP binding"/>
    <property type="evidence" value="ECO:0007669"/>
    <property type="project" value="UniProtKB-KW"/>
</dbReference>
<keyword evidence="3" id="KW-0597">Phosphoprotein</keyword>
<comment type="subcellular location">
    <subcellularLocation>
        <location evidence="1">Nucleus</location>
        <location evidence="1">Nucleolus</location>
    </subcellularLocation>
</comment>
<dbReference type="Pfam" id="PF08142">
    <property type="entry name" value="AARP2CN"/>
    <property type="match status" value="1"/>
</dbReference>
<feature type="region of interest" description="Disordered" evidence="11">
    <location>
        <begin position="1"/>
        <end position="42"/>
    </location>
</feature>
<evidence type="ECO:0000256" key="9">
    <source>
        <dbReference type="ARBA" id="ARBA00049117"/>
    </source>
</evidence>
<proteinExistence type="inferred from homology"/>
<dbReference type="Proteomes" id="UP001251528">
    <property type="component" value="Unassembled WGS sequence"/>
</dbReference>
<dbReference type="FunFam" id="3.40.50.300:FF:000105">
    <property type="entry name" value="BMS1 ribosome biogenesis factor"/>
    <property type="match status" value="1"/>
</dbReference>
<evidence type="ECO:0000256" key="6">
    <source>
        <dbReference type="ARBA" id="ARBA00022840"/>
    </source>
</evidence>
<dbReference type="EMBL" id="JASWJB010000046">
    <property type="protein sequence ID" value="KAK2606084.1"/>
    <property type="molecule type" value="Genomic_DNA"/>
</dbReference>
<keyword evidence="14" id="KW-1185">Reference proteome</keyword>
<feature type="compositionally biased region" description="Acidic residues" evidence="11">
    <location>
        <begin position="479"/>
        <end position="490"/>
    </location>
</feature>
<feature type="region of interest" description="Disordered" evidence="11">
    <location>
        <begin position="392"/>
        <end position="526"/>
    </location>
</feature>
<evidence type="ECO:0000256" key="2">
    <source>
        <dbReference type="ARBA" id="ARBA00022517"/>
    </source>
</evidence>
<dbReference type="Gene3D" id="3.40.50.300">
    <property type="entry name" value="P-loop containing nucleotide triphosphate hydrolases"/>
    <property type="match status" value="1"/>
</dbReference>
<dbReference type="SMART" id="SM01362">
    <property type="entry name" value="DUF663"/>
    <property type="match status" value="1"/>
</dbReference>
<keyword evidence="8" id="KW-0539">Nucleus</keyword>
<evidence type="ECO:0000256" key="4">
    <source>
        <dbReference type="ARBA" id="ARBA00022741"/>
    </source>
</evidence>
<feature type="region of interest" description="Disordered" evidence="11">
    <location>
        <begin position="627"/>
        <end position="711"/>
    </location>
</feature>
<feature type="compositionally biased region" description="Acidic residues" evidence="11">
    <location>
        <begin position="640"/>
        <end position="680"/>
    </location>
</feature>
<feature type="compositionally biased region" description="Acidic residues" evidence="11">
    <location>
        <begin position="567"/>
        <end position="586"/>
    </location>
</feature>
<dbReference type="GO" id="GO:0000462">
    <property type="term" value="P:maturation of SSU-rRNA from tricistronic rRNA transcript (SSU-rRNA, 5.8S rRNA, LSU-rRNA)"/>
    <property type="evidence" value="ECO:0007669"/>
    <property type="project" value="TreeGrafter"/>
</dbReference>
<accession>A0AAJ0CVP0</accession>
<name>A0AAJ0CVP0_9HYPO</name>
<dbReference type="GO" id="GO:0000479">
    <property type="term" value="P:endonucleolytic cleavage of tricistronic rRNA transcript (SSU-rRNA, 5.8S rRNA, LSU-rRNA)"/>
    <property type="evidence" value="ECO:0007669"/>
    <property type="project" value="TreeGrafter"/>
</dbReference>
<evidence type="ECO:0000256" key="7">
    <source>
        <dbReference type="ARBA" id="ARBA00023134"/>
    </source>
</evidence>
<dbReference type="InterPro" id="IPR027417">
    <property type="entry name" value="P-loop_NTPase"/>
</dbReference>
<keyword evidence="4" id="KW-0547">Nucleotide-binding</keyword>
<dbReference type="SUPFAM" id="SSF52540">
    <property type="entry name" value="P-loop containing nucleoside triphosphate hydrolases"/>
    <property type="match status" value="1"/>
</dbReference>
<dbReference type="GO" id="GO:0032040">
    <property type="term" value="C:small-subunit processome"/>
    <property type="evidence" value="ECO:0007669"/>
    <property type="project" value="UniProtKB-ARBA"/>
</dbReference>
<feature type="compositionally biased region" description="Basic residues" evidence="11">
    <location>
        <begin position="1"/>
        <end position="18"/>
    </location>
</feature>
<feature type="compositionally biased region" description="Basic and acidic residues" evidence="11">
    <location>
        <begin position="690"/>
        <end position="711"/>
    </location>
</feature>
<dbReference type="InterPro" id="IPR007034">
    <property type="entry name" value="BMS1_TSR1_C"/>
</dbReference>
<gene>
    <name evidence="13" type="primary">BMS1</name>
    <name evidence="13" type="ORF">QQS21_003479</name>
</gene>
<dbReference type="InterPro" id="IPR039761">
    <property type="entry name" value="Bms1/Tsr1"/>
</dbReference>
<feature type="compositionally biased region" description="Acidic residues" evidence="11">
    <location>
        <begin position="497"/>
        <end position="518"/>
    </location>
</feature>
<dbReference type="GO" id="GO:0005654">
    <property type="term" value="C:nucleoplasm"/>
    <property type="evidence" value="ECO:0007669"/>
    <property type="project" value="UniProtKB-ARBA"/>
</dbReference>
<dbReference type="InterPro" id="IPR037875">
    <property type="entry name" value="Bms1_N"/>
</dbReference>
<keyword evidence="5 13" id="KW-0378">Hydrolase</keyword>
<keyword evidence="7" id="KW-0342">GTP-binding</keyword>
<evidence type="ECO:0000256" key="10">
    <source>
        <dbReference type="ARBA" id="ARBA00061391"/>
    </source>
</evidence>
<dbReference type="SMART" id="SM00785">
    <property type="entry name" value="AARP2CN"/>
    <property type="match status" value="1"/>
</dbReference>
<dbReference type="GO" id="GO:0003924">
    <property type="term" value="F:GTPase activity"/>
    <property type="evidence" value="ECO:0007669"/>
    <property type="project" value="TreeGrafter"/>
</dbReference>
<dbReference type="PANTHER" id="PTHR12858">
    <property type="entry name" value="RIBOSOME BIOGENESIS PROTEIN"/>
    <property type="match status" value="1"/>
</dbReference>
<feature type="region of interest" description="Disordered" evidence="11">
    <location>
        <begin position="1110"/>
        <end position="1170"/>
    </location>
</feature>
<feature type="compositionally biased region" description="Acidic residues" evidence="11">
    <location>
        <begin position="420"/>
        <end position="458"/>
    </location>
</feature>
<dbReference type="Pfam" id="PF04950">
    <property type="entry name" value="RIBIOP_C"/>
    <property type="match status" value="1"/>
</dbReference>
<feature type="compositionally biased region" description="Gly residues" evidence="11">
    <location>
        <begin position="1155"/>
        <end position="1170"/>
    </location>
</feature>
<comment type="similarity">
    <text evidence="10">Belongs to the TRAFAC class translation factor GTPase superfamily. Bms1-like GTPase family. BMS1 subfamily.</text>
</comment>
<evidence type="ECO:0000313" key="14">
    <source>
        <dbReference type="Proteomes" id="UP001251528"/>
    </source>
</evidence>
<evidence type="ECO:0000256" key="8">
    <source>
        <dbReference type="ARBA" id="ARBA00023242"/>
    </source>
</evidence>
<evidence type="ECO:0000259" key="12">
    <source>
        <dbReference type="PROSITE" id="PS51714"/>
    </source>
</evidence>
<feature type="compositionally biased region" description="Basic and acidic residues" evidence="11">
    <location>
        <begin position="1110"/>
        <end position="1145"/>
    </location>
</feature>
<evidence type="ECO:0000256" key="5">
    <source>
        <dbReference type="ARBA" id="ARBA00022801"/>
    </source>
</evidence>
<evidence type="ECO:0000256" key="1">
    <source>
        <dbReference type="ARBA" id="ARBA00004604"/>
    </source>
</evidence>
<protein>
    <submittedName>
        <fullName evidence="13">Glycoside hydrolase 2 (Mannanase, beta-galactosidase)</fullName>
    </submittedName>
</protein>
<dbReference type="CDD" id="cd01882">
    <property type="entry name" value="BMS1"/>
    <property type="match status" value="1"/>
</dbReference>
<feature type="compositionally biased region" description="Basic and acidic residues" evidence="11">
    <location>
        <begin position="587"/>
        <end position="603"/>
    </location>
</feature>
<reference evidence="13" key="1">
    <citation type="submission" date="2023-06" db="EMBL/GenBank/DDBJ databases">
        <title>Conoideocrella luteorostrata (Hypocreales: Clavicipitaceae), a potential biocontrol fungus for elongate hemlock scale in United States Christmas tree production areas.</title>
        <authorList>
            <person name="Barrett H."/>
            <person name="Lovett B."/>
            <person name="Macias A.M."/>
            <person name="Stajich J.E."/>
            <person name="Kasson M.T."/>
        </authorList>
    </citation>
    <scope>NUCLEOTIDE SEQUENCE</scope>
    <source>
        <strain evidence="13">ARSEF 14590</strain>
    </source>
</reference>
<feature type="domain" description="Bms1-type G" evidence="12">
    <location>
        <begin position="62"/>
        <end position="227"/>
    </location>
</feature>
<feature type="region of interest" description="Disordered" evidence="11">
    <location>
        <begin position="561"/>
        <end position="610"/>
    </location>
</feature>
<evidence type="ECO:0000256" key="11">
    <source>
        <dbReference type="SAM" id="MobiDB-lite"/>
    </source>
</evidence>
<dbReference type="AlphaFoldDB" id="A0AAJ0CVP0"/>
<dbReference type="GO" id="GO:0005524">
    <property type="term" value="F:ATP binding"/>
    <property type="evidence" value="ECO:0007669"/>
    <property type="project" value="UniProtKB-KW"/>
</dbReference>
<dbReference type="PROSITE" id="PS51714">
    <property type="entry name" value="G_BMS1"/>
    <property type="match status" value="1"/>
</dbReference>
<evidence type="ECO:0000313" key="13">
    <source>
        <dbReference type="EMBL" id="KAK2606084.1"/>
    </source>
</evidence>